<reference evidence="2 3" key="1">
    <citation type="submission" date="2020-11" db="EMBL/GenBank/DDBJ databases">
        <title>Pseudonocardia abyssalis sp. nov. and Pseudonocardia oceani sp. nov., description and phylogenomic analysis of two novel actinomycetes isolated from the deep Southern Ocean.</title>
        <authorList>
            <person name="Parra J."/>
        </authorList>
    </citation>
    <scope>NUCLEOTIDE SEQUENCE [LARGE SCALE GENOMIC DNA]</scope>
    <source>
        <strain evidence="3">KRD185</strain>
    </source>
</reference>
<organism evidence="2 3">
    <name type="scientific">Pseudonocardia oceani</name>
    <dbReference type="NCBI Taxonomy" id="2792013"/>
    <lineage>
        <taxon>Bacteria</taxon>
        <taxon>Bacillati</taxon>
        <taxon>Actinomycetota</taxon>
        <taxon>Actinomycetes</taxon>
        <taxon>Pseudonocardiales</taxon>
        <taxon>Pseudonocardiaceae</taxon>
        <taxon>Pseudonocardia</taxon>
    </lineage>
</organism>
<accession>A0ABS6U9Z9</accession>
<proteinExistence type="predicted"/>
<evidence type="ECO:0000259" key="1">
    <source>
        <dbReference type="Pfam" id="PF02374"/>
    </source>
</evidence>
<dbReference type="EMBL" id="JADQDF010000001">
    <property type="protein sequence ID" value="MBW0129065.1"/>
    <property type="molecule type" value="Genomic_DNA"/>
</dbReference>
<feature type="domain" description="ArsA/GET3 Anion-transporting ATPase-like" evidence="1">
    <location>
        <begin position="18"/>
        <end position="287"/>
    </location>
</feature>
<keyword evidence="3" id="KW-1185">Reference proteome</keyword>
<dbReference type="InterPro" id="IPR016300">
    <property type="entry name" value="ATPase_ArsA/GET3"/>
</dbReference>
<dbReference type="PANTHER" id="PTHR10803">
    <property type="entry name" value="ARSENICAL PUMP-DRIVING ATPASE ARSENITE-TRANSLOCATING ATPASE"/>
    <property type="match status" value="1"/>
</dbReference>
<evidence type="ECO:0000313" key="3">
    <source>
        <dbReference type="Proteomes" id="UP000694300"/>
    </source>
</evidence>
<comment type="caution">
    <text evidence="2">The sequence shown here is derived from an EMBL/GenBank/DDBJ whole genome shotgun (WGS) entry which is preliminary data.</text>
</comment>
<dbReference type="PANTHER" id="PTHR10803:SF26">
    <property type="entry name" value="ANION TRANSPORTER ATPASE-RELATED"/>
    <property type="match status" value="1"/>
</dbReference>
<dbReference type="Proteomes" id="UP000694300">
    <property type="component" value="Unassembled WGS sequence"/>
</dbReference>
<evidence type="ECO:0000313" key="2">
    <source>
        <dbReference type="EMBL" id="MBW0129065.1"/>
    </source>
</evidence>
<dbReference type="InterPro" id="IPR025723">
    <property type="entry name" value="ArsA/GET3_ATPase-like"/>
</dbReference>
<name>A0ABS6U9Z9_9PSEU</name>
<sequence length="383" mass="40634">MRTAPDLDVDALIDDPGTRVIVCCGSGGVGKTTTSAALAIRAAERGRRTVVLTIDPAKRLAQALGLQALTNEPGSVADAEGDLHAMMLDMRRTFDEMVETHADPERAQTIIANPFYQTISSSFSGTQEYMAMEKLGQLAATGEWDLIVVDTPPSRSALDFLDAPQRMSTFLDGRMIRLLSAPARAGGRGLMKIVGAGFSLFAKAVSTILGGQLLADASAFVQAFDTMFGGFRERAEATYALLRAPGTAFVVVAAPEPDALREAAYFVERLTAEGMPLAGLVLNRTHPVRAELPASRARDAADQLRGAPLATAVLRLHADRVDLAEREERLLARFANAHPAVAVARVPVVASEISDLDGLREVGTRLAAAATPPPAPTPLRTAQ</sequence>
<protein>
    <submittedName>
        <fullName evidence="2">ArsA family ATPase</fullName>
    </submittedName>
</protein>
<dbReference type="Pfam" id="PF02374">
    <property type="entry name" value="ArsA_ATPase"/>
    <property type="match status" value="1"/>
</dbReference>
<gene>
    <name evidence="2" type="ORF">I4I82_15465</name>
</gene>
<dbReference type="CDD" id="cd02035">
    <property type="entry name" value="ArsA"/>
    <property type="match status" value="1"/>
</dbReference>
<dbReference type="RefSeq" id="WP_218595825.1">
    <property type="nucleotide sequence ID" value="NZ_JADQDF010000001.1"/>
</dbReference>